<sequence length="76" mass="8684">MIELTVEETNIGDTYDDVRLLDLPQSAIEEISIENEGDHVRLFDPPLRALEEIKIDEEDDDVVVLKVIGYIDLTLE</sequence>
<dbReference type="AlphaFoldDB" id="A0AA88L624"/>
<accession>A0AA88L624</accession>
<organism evidence="1 2">
    <name type="scientific">Artemia franciscana</name>
    <name type="common">Brine shrimp</name>
    <name type="synonym">Artemia sanfranciscana</name>
    <dbReference type="NCBI Taxonomy" id="6661"/>
    <lineage>
        <taxon>Eukaryota</taxon>
        <taxon>Metazoa</taxon>
        <taxon>Ecdysozoa</taxon>
        <taxon>Arthropoda</taxon>
        <taxon>Crustacea</taxon>
        <taxon>Branchiopoda</taxon>
        <taxon>Anostraca</taxon>
        <taxon>Artemiidae</taxon>
        <taxon>Artemia</taxon>
    </lineage>
</organism>
<evidence type="ECO:0000313" key="1">
    <source>
        <dbReference type="EMBL" id="KAK2709305.1"/>
    </source>
</evidence>
<keyword evidence="2" id="KW-1185">Reference proteome</keyword>
<gene>
    <name evidence="1" type="ORF">QYM36_013091</name>
</gene>
<comment type="caution">
    <text evidence="1">The sequence shown here is derived from an EMBL/GenBank/DDBJ whole genome shotgun (WGS) entry which is preliminary data.</text>
</comment>
<proteinExistence type="predicted"/>
<reference evidence="1" key="1">
    <citation type="submission" date="2023-07" db="EMBL/GenBank/DDBJ databases">
        <title>Chromosome-level genome assembly of Artemia franciscana.</title>
        <authorList>
            <person name="Jo E."/>
        </authorList>
    </citation>
    <scope>NUCLEOTIDE SEQUENCE</scope>
    <source>
        <tissue evidence="1">Whole body</tissue>
    </source>
</reference>
<dbReference type="EMBL" id="JAVRJZ010000017">
    <property type="protein sequence ID" value="KAK2709305.1"/>
    <property type="molecule type" value="Genomic_DNA"/>
</dbReference>
<protein>
    <submittedName>
        <fullName evidence="1">Uncharacterized protein</fullName>
    </submittedName>
</protein>
<evidence type="ECO:0000313" key="2">
    <source>
        <dbReference type="Proteomes" id="UP001187531"/>
    </source>
</evidence>
<dbReference type="Proteomes" id="UP001187531">
    <property type="component" value="Unassembled WGS sequence"/>
</dbReference>
<name>A0AA88L624_ARTSF</name>